<comment type="subcellular location">
    <subcellularLocation>
        <location evidence="1">Membrane</location>
        <topology evidence="1">Multi-pass membrane protein</topology>
    </subcellularLocation>
</comment>
<keyword evidence="7" id="KW-0812">Transmembrane</keyword>
<evidence type="ECO:0000259" key="16">
    <source>
        <dbReference type="PROSITE" id="PS50255"/>
    </source>
</evidence>
<dbReference type="PANTHER" id="PTHR19353">
    <property type="entry name" value="FATTY ACID DESATURASE 2"/>
    <property type="match status" value="1"/>
</dbReference>
<organism evidence="17 18">
    <name type="scientific">Cryomyces antarcticus</name>
    <dbReference type="NCBI Taxonomy" id="329879"/>
    <lineage>
        <taxon>Eukaryota</taxon>
        <taxon>Fungi</taxon>
        <taxon>Dikarya</taxon>
        <taxon>Ascomycota</taxon>
        <taxon>Pezizomycotina</taxon>
        <taxon>Dothideomycetes</taxon>
        <taxon>Dothideomycetes incertae sedis</taxon>
        <taxon>Cryomyces</taxon>
    </lineage>
</organism>
<evidence type="ECO:0000256" key="8">
    <source>
        <dbReference type="ARBA" id="ARBA00022723"/>
    </source>
</evidence>
<feature type="non-terminal residue" evidence="17">
    <location>
        <position position="108"/>
    </location>
</feature>
<keyword evidence="9" id="KW-0746">Sphingolipid metabolism</keyword>
<accession>A0ABR0M2H4</accession>
<evidence type="ECO:0000256" key="1">
    <source>
        <dbReference type="ARBA" id="ARBA00004141"/>
    </source>
</evidence>
<reference evidence="17 18" key="1">
    <citation type="submission" date="2023-08" db="EMBL/GenBank/DDBJ databases">
        <title>Black Yeasts Isolated from many extreme environments.</title>
        <authorList>
            <person name="Coleine C."/>
            <person name="Stajich J.E."/>
            <person name="Selbmann L."/>
        </authorList>
    </citation>
    <scope>NUCLEOTIDE SEQUENCE [LARGE SCALE GENOMIC DNA]</scope>
    <source>
        <strain evidence="17 18">CCFEE 536</strain>
    </source>
</reference>
<evidence type="ECO:0000256" key="2">
    <source>
        <dbReference type="ARBA" id="ARBA00004760"/>
    </source>
</evidence>
<evidence type="ECO:0000256" key="9">
    <source>
        <dbReference type="ARBA" id="ARBA00022919"/>
    </source>
</evidence>
<dbReference type="InterPro" id="IPR012171">
    <property type="entry name" value="Fatty_acid_desaturase"/>
</dbReference>
<evidence type="ECO:0000256" key="15">
    <source>
        <dbReference type="SAM" id="MobiDB-lite"/>
    </source>
</evidence>
<dbReference type="EMBL" id="JAVRRA010002594">
    <property type="protein sequence ID" value="KAK5277501.1"/>
    <property type="molecule type" value="Genomic_DNA"/>
</dbReference>
<dbReference type="InterPro" id="IPR036400">
    <property type="entry name" value="Cyt_B5-like_heme/steroid_sf"/>
</dbReference>
<evidence type="ECO:0000256" key="12">
    <source>
        <dbReference type="ARBA" id="ARBA00023004"/>
    </source>
</evidence>
<sequence length="108" mass="11909">MSLSQVRRSRKESVLSRRQIEGLIADGRKIIVVDGKVLKVDAWLRFHPGGDKAIMHMVGRDATDEVDAYAYSSSSSVLTTADSSQWQSALGRSTATYGPVPDWKNRGE</sequence>
<dbReference type="EC" id="1.14.19.18" evidence="5"/>
<keyword evidence="8" id="KW-0479">Metal-binding</keyword>
<dbReference type="Gene3D" id="3.10.120.10">
    <property type="entry name" value="Cytochrome b5-like heme/steroid binding domain"/>
    <property type="match status" value="1"/>
</dbReference>
<keyword evidence="10" id="KW-1133">Transmembrane helix</keyword>
<feature type="domain" description="Cytochrome b5 heme-binding" evidence="16">
    <location>
        <begin position="1"/>
        <end position="94"/>
    </location>
</feature>
<comment type="similarity">
    <text evidence="4">Belongs to the fatty acid desaturase type 1 family.</text>
</comment>
<evidence type="ECO:0000313" key="17">
    <source>
        <dbReference type="EMBL" id="KAK5277501.1"/>
    </source>
</evidence>
<evidence type="ECO:0000256" key="7">
    <source>
        <dbReference type="ARBA" id="ARBA00022692"/>
    </source>
</evidence>
<keyword evidence="11" id="KW-0560">Oxidoreductase</keyword>
<keyword evidence="18" id="KW-1185">Reference proteome</keyword>
<comment type="caution">
    <text evidence="17">The sequence shown here is derived from an EMBL/GenBank/DDBJ whole genome shotgun (WGS) entry which is preliminary data.</text>
</comment>
<dbReference type="SUPFAM" id="SSF55856">
    <property type="entry name" value="Cytochrome b5-like heme/steroid binding domain"/>
    <property type="match status" value="1"/>
</dbReference>
<evidence type="ECO:0000256" key="4">
    <source>
        <dbReference type="ARBA" id="ARBA00009295"/>
    </source>
</evidence>
<evidence type="ECO:0000256" key="6">
    <source>
        <dbReference type="ARBA" id="ARBA00016939"/>
    </source>
</evidence>
<evidence type="ECO:0000313" key="18">
    <source>
        <dbReference type="Proteomes" id="UP001357485"/>
    </source>
</evidence>
<dbReference type="Pfam" id="PF00173">
    <property type="entry name" value="Cyt-b5"/>
    <property type="match status" value="1"/>
</dbReference>
<keyword evidence="13" id="KW-0443">Lipid metabolism</keyword>
<name>A0ABR0M2H4_9PEZI</name>
<comment type="pathway">
    <text evidence="2">Lipid metabolism; sphingolipid metabolism.</text>
</comment>
<dbReference type="Proteomes" id="UP001357485">
    <property type="component" value="Unassembled WGS sequence"/>
</dbReference>
<protein>
    <recommendedName>
        <fullName evidence="6">Delta 8-(E)-sphingolipid desaturase</fullName>
        <ecNumber evidence="5">1.14.19.18</ecNumber>
    </recommendedName>
</protein>
<evidence type="ECO:0000256" key="11">
    <source>
        <dbReference type="ARBA" id="ARBA00023002"/>
    </source>
</evidence>
<keyword evidence="12" id="KW-0408">Iron</keyword>
<evidence type="ECO:0000256" key="10">
    <source>
        <dbReference type="ARBA" id="ARBA00022989"/>
    </source>
</evidence>
<evidence type="ECO:0000256" key="3">
    <source>
        <dbReference type="ARBA" id="ARBA00004991"/>
    </source>
</evidence>
<dbReference type="InterPro" id="IPR001199">
    <property type="entry name" value="Cyt_B5-like_heme/steroid-bd"/>
</dbReference>
<evidence type="ECO:0000256" key="14">
    <source>
        <dbReference type="ARBA" id="ARBA00023136"/>
    </source>
</evidence>
<evidence type="ECO:0000256" key="5">
    <source>
        <dbReference type="ARBA" id="ARBA00012019"/>
    </source>
</evidence>
<proteinExistence type="inferred from homology"/>
<dbReference type="PROSITE" id="PS50255">
    <property type="entry name" value="CYTOCHROME_B5_2"/>
    <property type="match status" value="1"/>
</dbReference>
<evidence type="ECO:0000256" key="13">
    <source>
        <dbReference type="ARBA" id="ARBA00023098"/>
    </source>
</evidence>
<dbReference type="PANTHER" id="PTHR19353:SF30">
    <property type="entry name" value="DELTA 8-(E)-SPHINGOLIPID DESATURASE"/>
    <property type="match status" value="1"/>
</dbReference>
<dbReference type="SMART" id="SM01117">
    <property type="entry name" value="Cyt-b5"/>
    <property type="match status" value="1"/>
</dbReference>
<gene>
    <name evidence="17" type="ORF">LTR16_009707</name>
</gene>
<keyword evidence="14" id="KW-0472">Membrane</keyword>
<comment type="pathway">
    <text evidence="3">Sphingolipid metabolism.</text>
</comment>
<feature type="region of interest" description="Disordered" evidence="15">
    <location>
        <begin position="89"/>
        <end position="108"/>
    </location>
</feature>